<accession>A0ABX3J5E4</accession>
<dbReference type="SUPFAM" id="SSF160631">
    <property type="entry name" value="SMI1/KNR4-like"/>
    <property type="match status" value="1"/>
</dbReference>
<evidence type="ECO:0000313" key="3">
    <source>
        <dbReference type="EMBL" id="OOC02910.1"/>
    </source>
</evidence>
<organism evidence="3 4">
    <name type="scientific">Amycolatopsis azurea DSM 43854</name>
    <dbReference type="NCBI Taxonomy" id="1238180"/>
    <lineage>
        <taxon>Bacteria</taxon>
        <taxon>Bacillati</taxon>
        <taxon>Actinomycetota</taxon>
        <taxon>Actinomycetes</taxon>
        <taxon>Pseudonocardiales</taxon>
        <taxon>Pseudonocardiaceae</taxon>
        <taxon>Amycolatopsis</taxon>
    </lineage>
</organism>
<name>A0ABX3J5E4_9PSEU</name>
<protein>
    <submittedName>
        <fullName evidence="3">SMI1/KNR4 family protein</fullName>
    </submittedName>
</protein>
<keyword evidence="4" id="KW-1185">Reference proteome</keyword>
<feature type="domain" description="Knr4/Smi1-like" evidence="2">
    <location>
        <begin position="19"/>
        <end position="158"/>
    </location>
</feature>
<proteinExistence type="predicted"/>
<evidence type="ECO:0000259" key="2">
    <source>
        <dbReference type="SMART" id="SM00860"/>
    </source>
</evidence>
<comment type="caution">
    <text evidence="3">The sequence shown here is derived from an EMBL/GenBank/DDBJ whole genome shotgun (WGS) entry which is preliminary data.</text>
</comment>
<dbReference type="EMBL" id="MUXN01000024">
    <property type="protein sequence ID" value="OOC02910.1"/>
    <property type="molecule type" value="Genomic_DNA"/>
</dbReference>
<gene>
    <name evidence="3" type="ORF">B0293_32070</name>
</gene>
<evidence type="ECO:0000313" key="4">
    <source>
        <dbReference type="Proteomes" id="UP000188551"/>
    </source>
</evidence>
<sequence length="189" mass="20664">MTTWLHTHTPATAATLRPPAPAAEIHAVQHALGHVLPGDLLEWWSLMDGVNGERDHHTAFTLPGTYFPLPVRQVRQTWASLTEHPAEHCCRRGAHQHAAGTTTAGFCTALLPICQAHGGAVLAIDLRPGTEHGRVMEWVPRTGARRSIWANIEALLTDTAQRLDQRDSRCGTPPRPGDPVIRDGALTWT</sequence>
<dbReference type="Pfam" id="PF09346">
    <property type="entry name" value="SMI1_KNR4"/>
    <property type="match status" value="1"/>
</dbReference>
<dbReference type="InterPro" id="IPR037883">
    <property type="entry name" value="Knr4/Smi1-like_sf"/>
</dbReference>
<dbReference type="Proteomes" id="UP000188551">
    <property type="component" value="Unassembled WGS sequence"/>
</dbReference>
<dbReference type="SMART" id="SM00860">
    <property type="entry name" value="SMI1_KNR4"/>
    <property type="match status" value="1"/>
</dbReference>
<reference evidence="3 4" key="1">
    <citation type="submission" date="2017-02" db="EMBL/GenBank/DDBJ databases">
        <title>Amycolatopsis azurea DSM 43854 draft genome.</title>
        <authorList>
            <person name="Mayilraj S."/>
        </authorList>
    </citation>
    <scope>NUCLEOTIDE SEQUENCE [LARGE SCALE GENOMIC DNA]</scope>
    <source>
        <strain evidence="3 4">DSM 43854</strain>
    </source>
</reference>
<dbReference type="InterPro" id="IPR018958">
    <property type="entry name" value="Knr4/Smi1-like_dom"/>
</dbReference>
<feature type="region of interest" description="Disordered" evidence="1">
    <location>
        <begin position="163"/>
        <end position="189"/>
    </location>
</feature>
<evidence type="ECO:0000256" key="1">
    <source>
        <dbReference type="SAM" id="MobiDB-lite"/>
    </source>
</evidence>